<dbReference type="EMBL" id="KQ087191">
    <property type="protein sequence ID" value="KLT43866.1"/>
    <property type="molecule type" value="Genomic_DNA"/>
</dbReference>
<accession>A0A0J0XRW4</accession>
<feature type="compositionally biased region" description="Polar residues" evidence="1">
    <location>
        <begin position="355"/>
        <end position="366"/>
    </location>
</feature>
<feature type="compositionally biased region" description="Pro residues" evidence="1">
    <location>
        <begin position="981"/>
        <end position="997"/>
    </location>
</feature>
<protein>
    <submittedName>
        <fullName evidence="2">Uncharacterized protein</fullName>
    </submittedName>
</protein>
<feature type="compositionally biased region" description="Basic and acidic residues" evidence="1">
    <location>
        <begin position="1057"/>
        <end position="1082"/>
    </location>
</feature>
<feature type="compositionally biased region" description="Basic and acidic residues" evidence="1">
    <location>
        <begin position="7"/>
        <end position="29"/>
    </location>
</feature>
<keyword evidence="3" id="KW-1185">Reference proteome</keyword>
<feature type="compositionally biased region" description="Acidic residues" evidence="1">
    <location>
        <begin position="518"/>
        <end position="529"/>
    </location>
</feature>
<feature type="compositionally biased region" description="Basic and acidic residues" evidence="1">
    <location>
        <begin position="883"/>
        <end position="893"/>
    </location>
</feature>
<feature type="compositionally biased region" description="Basic and acidic residues" evidence="1">
    <location>
        <begin position="180"/>
        <end position="189"/>
    </location>
</feature>
<feature type="compositionally biased region" description="Basic and acidic residues" evidence="1">
    <location>
        <begin position="834"/>
        <end position="846"/>
    </location>
</feature>
<feature type="compositionally biased region" description="Polar residues" evidence="1">
    <location>
        <begin position="167"/>
        <end position="177"/>
    </location>
</feature>
<feature type="compositionally biased region" description="Polar residues" evidence="1">
    <location>
        <begin position="665"/>
        <end position="690"/>
    </location>
</feature>
<organism evidence="2 3">
    <name type="scientific">Cutaneotrichosporon oleaginosum</name>
    <dbReference type="NCBI Taxonomy" id="879819"/>
    <lineage>
        <taxon>Eukaryota</taxon>
        <taxon>Fungi</taxon>
        <taxon>Dikarya</taxon>
        <taxon>Basidiomycota</taxon>
        <taxon>Agaricomycotina</taxon>
        <taxon>Tremellomycetes</taxon>
        <taxon>Trichosporonales</taxon>
        <taxon>Trichosporonaceae</taxon>
        <taxon>Cutaneotrichosporon</taxon>
    </lineage>
</organism>
<feature type="compositionally biased region" description="Basic and acidic residues" evidence="1">
    <location>
        <begin position="106"/>
        <end position="116"/>
    </location>
</feature>
<evidence type="ECO:0000313" key="2">
    <source>
        <dbReference type="EMBL" id="KLT43866.1"/>
    </source>
</evidence>
<dbReference type="AlphaFoldDB" id="A0A0J0XRW4"/>
<feature type="compositionally biased region" description="Polar residues" evidence="1">
    <location>
        <begin position="581"/>
        <end position="598"/>
    </location>
</feature>
<feature type="region of interest" description="Disordered" evidence="1">
    <location>
        <begin position="305"/>
        <end position="381"/>
    </location>
</feature>
<feature type="region of interest" description="Disordered" evidence="1">
    <location>
        <begin position="459"/>
        <end position="1082"/>
    </location>
</feature>
<evidence type="ECO:0000256" key="1">
    <source>
        <dbReference type="SAM" id="MobiDB-lite"/>
    </source>
</evidence>
<feature type="compositionally biased region" description="Acidic residues" evidence="1">
    <location>
        <begin position="117"/>
        <end position="143"/>
    </location>
</feature>
<dbReference type="GeneID" id="28987129"/>
<sequence>MDEPTEPGDRRNDSPPTPHDFDPRAYAPDDDKDSPASTPPPRVPHPSASLPMDPYAYVSDDDKDAPAPRVRRRPSRLFPFQPVVPLGYVSENDERPKDATLGVTAEKTDEENKGENNDDEDEDENDGEDHDENQNDDENDDEPGALSDAHEENAEENGGADDPDGNFNESVDNNGNAGNERPECHDRPPHTGLPINGVPHFDAPSQQRYQPTVANSWREDWYYSTLFELFEQYFRLRARLPNILPHLQPVAPPSTFMQTTPVPGAGGRLCYNMAARETLMDAIISRVADMGMDLLHTIEKVATRTRVDPDDGDPFGHPYTHAPQSRPWGDIPTALLQDPRAAPEEPSDDHEVRSLSPSQDTSQTVVNGVGGQPLRPAHPMPDGERFVIQRVIPWLDSIEWPDDPVVEEWARKLQWAFLQGQKVHFERLLYQLEVGLGDNLRPHGIGLRRLWEEFVKHNSPSAENNLPLPPVEHGPPRTANPFRSDTHPRNSSPQHDLDFSNEHHHHRHRRTPLPELREEPESDEWEGEAWSEPRAHANGSAGGAEGRSTEMQLVYYPNRPRPATRPIRDDPPDEGEPPLLHTTTGTIPTAPNSPTWQPASHGASEETASRNDSASPPIPRYFEYTHADENRRPELSGSTQQPYAEPETAPSQHEARPRTARGTFTYGTSSVQQMPPASTRHTTPAPQNGRTYEEVPADSEQPSPKRTWWDPRTPSARSPIRTNRTPPPLPRRAIATGRNGSPRLVTIRPVSEIGPEAAQAREAKRKRSPSTEVDEPLAKRPSTQANRPEPLWRATGPRERASSIAPSANGRRANGRRRNGRSGSRNPATWEPPLRIKLEPVEEHPPPLRRRSPIPLPSEHEASDESSPEPSPSKAARGKRKAPSSDEDIKPDVSELSEPDAPVQPRRFWRVSGAPTPPAMGTPSSDRPIASIPSARRSPSTVVLPGTIRDVHRQTRPPVSWRPSAPAGPSDRSARSRAQSPEPPAQLAPIPASPASPPKRRASMRLLEREAKRQRTATLALAPVPETAAGRSGPRRRLSFLDKLPAMLGGKKGTKKDKKEDNKDDKKADKKGTKKGAKDKGK</sequence>
<reference evidence="2 3" key="1">
    <citation type="submission" date="2015-03" db="EMBL/GenBank/DDBJ databases">
        <title>Genomics and transcriptomics of the oil-accumulating basidiomycete yeast T. oleaginosus allow insights into substrate utilization and the diverse evolutionary trajectories of mating systems in fungi.</title>
        <authorList>
            <consortium name="DOE Joint Genome Institute"/>
            <person name="Kourist R."/>
            <person name="Kracht O."/>
            <person name="Bracharz F."/>
            <person name="Lipzen A."/>
            <person name="Nolan M."/>
            <person name="Ohm R."/>
            <person name="Grigoriev I."/>
            <person name="Sun S."/>
            <person name="Heitman J."/>
            <person name="Bruck T."/>
            <person name="Nowrousian M."/>
        </authorList>
    </citation>
    <scope>NUCLEOTIDE SEQUENCE [LARGE SCALE GENOMIC DNA]</scope>
    <source>
        <strain evidence="2 3">IBC0246</strain>
    </source>
</reference>
<dbReference type="Proteomes" id="UP000053611">
    <property type="component" value="Unassembled WGS sequence"/>
</dbReference>
<feature type="compositionally biased region" description="Acidic residues" evidence="1">
    <location>
        <begin position="153"/>
        <end position="164"/>
    </location>
</feature>
<proteinExistence type="predicted"/>
<feature type="region of interest" description="Disordered" evidence="1">
    <location>
        <begin position="1"/>
        <end position="207"/>
    </location>
</feature>
<name>A0A0J0XRW4_9TREE</name>
<gene>
    <name evidence="2" type="ORF">CC85DRAFT_327001</name>
</gene>
<feature type="compositionally biased region" description="Basic and acidic residues" evidence="1">
    <location>
        <begin position="623"/>
        <end position="634"/>
    </location>
</feature>
<evidence type="ECO:0000313" key="3">
    <source>
        <dbReference type="Proteomes" id="UP000053611"/>
    </source>
</evidence>
<dbReference type="RefSeq" id="XP_018280357.1">
    <property type="nucleotide sequence ID" value="XM_018426526.1"/>
</dbReference>